<name>W8ESQ4_9BACT</name>
<reference evidence="1 2" key="1">
    <citation type="submission" date="2014-01" db="EMBL/GenBank/DDBJ databases">
        <title>Complete sequence of plasmid1 of ionizing-radiation resistance bacterium Hymenobacter swuensis DY53.</title>
        <authorList>
            <person name="Jung J.-H."/>
            <person name="Jeong S.-W."/>
            <person name="Joe M.-H."/>
            <person name="Cho y.-j."/>
            <person name="Kim M.-K."/>
            <person name="Lim S.-Y."/>
        </authorList>
    </citation>
    <scope>NUCLEOTIDE SEQUENCE [LARGE SCALE GENOMIC DNA]</scope>
    <source>
        <strain evidence="1 2">DY53</strain>
        <plasmid evidence="1 2">pHsw1</plasmid>
    </source>
</reference>
<keyword evidence="1" id="KW-0614">Plasmid</keyword>
<organism evidence="1 2">
    <name type="scientific">Hymenobacter swuensis DY53</name>
    <dbReference type="NCBI Taxonomy" id="1227739"/>
    <lineage>
        <taxon>Bacteria</taxon>
        <taxon>Pseudomonadati</taxon>
        <taxon>Bacteroidota</taxon>
        <taxon>Cytophagia</taxon>
        <taxon>Cytophagales</taxon>
        <taxon>Hymenobacteraceae</taxon>
        <taxon>Hymenobacter</taxon>
    </lineage>
</organism>
<dbReference type="EMBL" id="CP007144">
    <property type="protein sequence ID" value="AHJ95553.1"/>
    <property type="molecule type" value="Genomic_DNA"/>
</dbReference>
<sequence length="63" mass="7156">MPVDRRPWVGAVVQGTSYSWEQTTEYLLLAMRESGAWAANPAFNAVLAHHRLEQAREDDAEKK</sequence>
<dbReference type="KEGG" id="hsw:Hsw_PA0220"/>
<keyword evidence="2" id="KW-1185">Reference proteome</keyword>
<evidence type="ECO:0000313" key="1">
    <source>
        <dbReference type="EMBL" id="AHJ95553.1"/>
    </source>
</evidence>
<dbReference type="AlphaFoldDB" id="W8ESQ4"/>
<geneLocation type="plasmid" evidence="1 2">
    <name>pHsw1</name>
</geneLocation>
<evidence type="ECO:0000313" key="2">
    <source>
        <dbReference type="Proteomes" id="UP000019423"/>
    </source>
</evidence>
<protein>
    <submittedName>
        <fullName evidence="1">Uncharacterized protein</fullName>
    </submittedName>
</protein>
<proteinExistence type="predicted"/>
<accession>W8ESQ4</accession>
<gene>
    <name evidence="1" type="ORF">Hsw_PA0220</name>
</gene>
<dbReference type="Proteomes" id="UP000019423">
    <property type="component" value="Plasmid pHsw1"/>
</dbReference>
<dbReference type="HOGENOM" id="CLU_2879791_0_0_10"/>